<evidence type="ECO:0000256" key="7">
    <source>
        <dbReference type="ARBA" id="ARBA00023204"/>
    </source>
</evidence>
<dbReference type="PANTHER" id="PTHR10815">
    <property type="entry name" value="METHYLATED-DNA--PROTEIN-CYSTEINE METHYLTRANSFERASE"/>
    <property type="match status" value="1"/>
</dbReference>
<accession>A0A1I2D9Z8</accession>
<dbReference type="HAMAP" id="MF_00772">
    <property type="entry name" value="OGT"/>
    <property type="match status" value="1"/>
</dbReference>
<proteinExistence type="inferred from homology"/>
<dbReference type="InterPro" id="IPR036631">
    <property type="entry name" value="MGMT_N_sf"/>
</dbReference>
<evidence type="ECO:0000256" key="5">
    <source>
        <dbReference type="ARBA" id="ARBA00022679"/>
    </source>
</evidence>
<dbReference type="GO" id="GO:0005737">
    <property type="term" value="C:cytoplasm"/>
    <property type="evidence" value="ECO:0007669"/>
    <property type="project" value="UniProtKB-SubCell"/>
</dbReference>
<comment type="similarity">
    <text evidence="2 9">Belongs to the MGMT family.</text>
</comment>
<organism evidence="12 13">
    <name type="scientific">Nannocystis exedens</name>
    <dbReference type="NCBI Taxonomy" id="54"/>
    <lineage>
        <taxon>Bacteria</taxon>
        <taxon>Pseudomonadati</taxon>
        <taxon>Myxococcota</taxon>
        <taxon>Polyangia</taxon>
        <taxon>Nannocystales</taxon>
        <taxon>Nannocystaceae</taxon>
        <taxon>Nannocystis</taxon>
    </lineage>
</organism>
<dbReference type="SUPFAM" id="SSF53155">
    <property type="entry name" value="Methylated DNA-protein cysteine methyltransferase domain"/>
    <property type="match status" value="1"/>
</dbReference>
<comment type="subcellular location">
    <subcellularLocation>
        <location evidence="9">Cytoplasm</location>
    </subcellularLocation>
</comment>
<evidence type="ECO:0000256" key="4">
    <source>
        <dbReference type="ARBA" id="ARBA00022603"/>
    </source>
</evidence>
<dbReference type="NCBIfam" id="TIGR00589">
    <property type="entry name" value="ogt"/>
    <property type="match status" value="1"/>
</dbReference>
<evidence type="ECO:0000259" key="10">
    <source>
        <dbReference type="Pfam" id="PF01035"/>
    </source>
</evidence>
<dbReference type="GO" id="GO:0003908">
    <property type="term" value="F:methylated-DNA-[protein]-cysteine S-methyltransferase activity"/>
    <property type="evidence" value="ECO:0007669"/>
    <property type="project" value="UniProtKB-UniRule"/>
</dbReference>
<dbReference type="InterPro" id="IPR036388">
    <property type="entry name" value="WH-like_DNA-bd_sf"/>
</dbReference>
<keyword evidence="5 9" id="KW-0808">Transferase</keyword>
<dbReference type="Pfam" id="PF02870">
    <property type="entry name" value="Methyltransf_1N"/>
    <property type="match status" value="1"/>
</dbReference>
<evidence type="ECO:0000256" key="1">
    <source>
        <dbReference type="ARBA" id="ARBA00001286"/>
    </source>
</evidence>
<keyword evidence="6 9" id="KW-0227">DNA damage</keyword>
<dbReference type="InterPro" id="IPR023546">
    <property type="entry name" value="MGMT"/>
</dbReference>
<dbReference type="InterPro" id="IPR001497">
    <property type="entry name" value="MethylDNA_cys_MeTrfase_AS"/>
</dbReference>
<evidence type="ECO:0000256" key="9">
    <source>
        <dbReference type="HAMAP-Rule" id="MF_00772"/>
    </source>
</evidence>
<evidence type="ECO:0000313" key="12">
    <source>
        <dbReference type="EMBL" id="SFE77251.1"/>
    </source>
</evidence>
<comment type="miscellaneous">
    <text evidence="9">This enzyme catalyzes only one turnover and therefore is not strictly catalytic. According to one definition, an enzyme is a biocatalyst that acts repeatedly and over many reaction cycles.</text>
</comment>
<dbReference type="EMBL" id="FOMX01000019">
    <property type="protein sequence ID" value="SFE77251.1"/>
    <property type="molecule type" value="Genomic_DNA"/>
</dbReference>
<evidence type="ECO:0000256" key="6">
    <source>
        <dbReference type="ARBA" id="ARBA00022763"/>
    </source>
</evidence>
<dbReference type="Gene3D" id="3.30.160.70">
    <property type="entry name" value="Methylated DNA-protein cysteine methyltransferase domain"/>
    <property type="match status" value="1"/>
</dbReference>
<protein>
    <recommendedName>
        <fullName evidence="9">Methylated-DNA--protein-cysteine methyltransferase</fullName>
        <ecNumber evidence="9">2.1.1.63</ecNumber>
    </recommendedName>
    <alternativeName>
        <fullName evidence="9">6-O-methylguanine-DNA methyltransferase</fullName>
        <shortName evidence="9">MGMT</shortName>
    </alternativeName>
    <alternativeName>
        <fullName evidence="9">O-6-methylguanine-DNA-alkyltransferase</fullName>
    </alternativeName>
</protein>
<dbReference type="STRING" id="54.SAMN02745121_05477"/>
<dbReference type="EC" id="2.1.1.63" evidence="9"/>
<reference evidence="13" key="1">
    <citation type="submission" date="2016-10" db="EMBL/GenBank/DDBJ databases">
        <authorList>
            <person name="Varghese N."/>
            <person name="Submissions S."/>
        </authorList>
    </citation>
    <scope>NUCLEOTIDE SEQUENCE [LARGE SCALE GENOMIC DNA]</scope>
    <source>
        <strain evidence="13">ATCC 25963</strain>
    </source>
</reference>
<dbReference type="InterPro" id="IPR036217">
    <property type="entry name" value="MethylDNA_cys_MeTrfase_DNAb"/>
</dbReference>
<evidence type="ECO:0000256" key="3">
    <source>
        <dbReference type="ARBA" id="ARBA00022490"/>
    </source>
</evidence>
<comment type="catalytic activity">
    <reaction evidence="8 9">
        <text>a 6-O-methyl-2'-deoxyguanosine in DNA + L-cysteinyl-[protein] = S-methyl-L-cysteinyl-[protein] + a 2'-deoxyguanosine in DNA</text>
        <dbReference type="Rhea" id="RHEA:24000"/>
        <dbReference type="Rhea" id="RHEA-COMP:10131"/>
        <dbReference type="Rhea" id="RHEA-COMP:10132"/>
        <dbReference type="Rhea" id="RHEA-COMP:11367"/>
        <dbReference type="Rhea" id="RHEA-COMP:11368"/>
        <dbReference type="ChEBI" id="CHEBI:29950"/>
        <dbReference type="ChEBI" id="CHEBI:82612"/>
        <dbReference type="ChEBI" id="CHEBI:85445"/>
        <dbReference type="ChEBI" id="CHEBI:85448"/>
        <dbReference type="EC" id="2.1.1.63"/>
    </reaction>
</comment>
<evidence type="ECO:0000256" key="2">
    <source>
        <dbReference type="ARBA" id="ARBA00008711"/>
    </source>
</evidence>
<dbReference type="GO" id="GO:0006307">
    <property type="term" value="P:DNA alkylation repair"/>
    <property type="evidence" value="ECO:0007669"/>
    <property type="project" value="UniProtKB-UniRule"/>
</dbReference>
<evidence type="ECO:0000313" key="13">
    <source>
        <dbReference type="Proteomes" id="UP000199400"/>
    </source>
</evidence>
<keyword evidence="4 9" id="KW-0489">Methyltransferase</keyword>
<feature type="domain" description="Methylated-DNA-[protein]-cysteine S-methyltransferase DNA binding" evidence="10">
    <location>
        <begin position="80"/>
        <end position="159"/>
    </location>
</feature>
<dbReference type="InterPro" id="IPR014048">
    <property type="entry name" value="MethylDNA_cys_MeTrfase_DNA-bd"/>
</dbReference>
<name>A0A1I2D9Z8_9BACT</name>
<comment type="catalytic activity">
    <reaction evidence="1 9">
        <text>a 4-O-methyl-thymidine in DNA + L-cysteinyl-[protein] = a thymidine in DNA + S-methyl-L-cysteinyl-[protein]</text>
        <dbReference type="Rhea" id="RHEA:53428"/>
        <dbReference type="Rhea" id="RHEA-COMP:10131"/>
        <dbReference type="Rhea" id="RHEA-COMP:10132"/>
        <dbReference type="Rhea" id="RHEA-COMP:13555"/>
        <dbReference type="Rhea" id="RHEA-COMP:13556"/>
        <dbReference type="ChEBI" id="CHEBI:29950"/>
        <dbReference type="ChEBI" id="CHEBI:82612"/>
        <dbReference type="ChEBI" id="CHEBI:137386"/>
        <dbReference type="ChEBI" id="CHEBI:137387"/>
        <dbReference type="EC" id="2.1.1.63"/>
    </reaction>
</comment>
<dbReference type="AlphaFoldDB" id="A0A1I2D9Z8"/>
<dbReference type="CDD" id="cd06445">
    <property type="entry name" value="ATase"/>
    <property type="match status" value="1"/>
</dbReference>
<dbReference type="Gene3D" id="1.10.10.10">
    <property type="entry name" value="Winged helix-like DNA-binding domain superfamily/Winged helix DNA-binding domain"/>
    <property type="match status" value="1"/>
</dbReference>
<comment type="function">
    <text evidence="9">Involved in the cellular defense against the biological effects of O6-methylguanine (O6-MeG) and O4-methylthymine (O4-MeT) in DNA. Repairs the methylated nucleobase in DNA by stoichiometrically transferring the methyl group to a cysteine residue in the enzyme. This is a suicide reaction: the enzyme is irreversibly inactivated.</text>
</comment>
<gene>
    <name evidence="12" type="ORF">SAMN02745121_05477</name>
</gene>
<sequence>MTMTFWTWMSSPIGDMRLVAGGGVLRRVHLTERRDEPAPAAYGVERDDDPVLQQARRELDEYFAGARRRFEVPLGAEGSEFQRAVWAALMAVEFGAICSYADIARAMGRPTATRAVGGANNKNPIPIIVPCHRVVGSDRSLVGYGGGLERKRWLLAHEARLVGAVFPGYDPPRC</sequence>
<evidence type="ECO:0000259" key="11">
    <source>
        <dbReference type="Pfam" id="PF02870"/>
    </source>
</evidence>
<dbReference type="Pfam" id="PF01035">
    <property type="entry name" value="DNA_binding_1"/>
    <property type="match status" value="1"/>
</dbReference>
<keyword evidence="3 9" id="KW-0963">Cytoplasm</keyword>
<dbReference type="PANTHER" id="PTHR10815:SF5">
    <property type="entry name" value="METHYLATED-DNA--PROTEIN-CYSTEINE METHYLTRANSFERASE"/>
    <property type="match status" value="1"/>
</dbReference>
<dbReference type="InterPro" id="IPR008332">
    <property type="entry name" value="MethylG_MeTrfase_N"/>
</dbReference>
<evidence type="ECO:0000256" key="8">
    <source>
        <dbReference type="ARBA" id="ARBA00049348"/>
    </source>
</evidence>
<dbReference type="FunFam" id="1.10.10.10:FF:000214">
    <property type="entry name" value="Methylated-DNA--protein-cysteine methyltransferase"/>
    <property type="match status" value="1"/>
</dbReference>
<feature type="active site" description="Nucleophile; methyl group acceptor" evidence="9">
    <location>
        <position position="131"/>
    </location>
</feature>
<keyword evidence="7 9" id="KW-0234">DNA repair</keyword>
<dbReference type="GO" id="GO:0032259">
    <property type="term" value="P:methylation"/>
    <property type="evidence" value="ECO:0007669"/>
    <property type="project" value="UniProtKB-KW"/>
</dbReference>
<dbReference type="PROSITE" id="PS00374">
    <property type="entry name" value="MGMT"/>
    <property type="match status" value="1"/>
</dbReference>
<dbReference type="Proteomes" id="UP000199400">
    <property type="component" value="Unassembled WGS sequence"/>
</dbReference>
<dbReference type="SUPFAM" id="SSF46767">
    <property type="entry name" value="Methylated DNA-protein cysteine methyltransferase, C-terminal domain"/>
    <property type="match status" value="1"/>
</dbReference>
<keyword evidence="13" id="KW-1185">Reference proteome</keyword>
<feature type="domain" description="Methylguanine DNA methyltransferase ribonuclease-like" evidence="11">
    <location>
        <begin position="6"/>
        <end position="74"/>
    </location>
</feature>
<dbReference type="OrthoDB" id="9802228at2"/>